<dbReference type="EMBL" id="BMAW01042981">
    <property type="protein sequence ID" value="GFS37031.1"/>
    <property type="molecule type" value="Genomic_DNA"/>
</dbReference>
<gene>
    <name evidence="1" type="ORF">NPIL_435351</name>
</gene>
<protein>
    <submittedName>
        <fullName evidence="1">Uncharacterized protein</fullName>
    </submittedName>
</protein>
<name>A0A8X6I9P6_NEPPI</name>
<dbReference type="Proteomes" id="UP000887013">
    <property type="component" value="Unassembled WGS sequence"/>
</dbReference>
<reference evidence="1" key="1">
    <citation type="submission" date="2020-08" db="EMBL/GenBank/DDBJ databases">
        <title>Multicomponent nature underlies the extraordinary mechanical properties of spider dragline silk.</title>
        <authorList>
            <person name="Kono N."/>
            <person name="Nakamura H."/>
            <person name="Mori M."/>
            <person name="Yoshida Y."/>
            <person name="Ohtoshi R."/>
            <person name="Malay A.D."/>
            <person name="Moran D.A.P."/>
            <person name="Tomita M."/>
            <person name="Numata K."/>
            <person name="Arakawa K."/>
        </authorList>
    </citation>
    <scope>NUCLEOTIDE SEQUENCE</scope>
</reference>
<organism evidence="1 2">
    <name type="scientific">Nephila pilipes</name>
    <name type="common">Giant wood spider</name>
    <name type="synonym">Nephila maculata</name>
    <dbReference type="NCBI Taxonomy" id="299642"/>
    <lineage>
        <taxon>Eukaryota</taxon>
        <taxon>Metazoa</taxon>
        <taxon>Ecdysozoa</taxon>
        <taxon>Arthropoda</taxon>
        <taxon>Chelicerata</taxon>
        <taxon>Arachnida</taxon>
        <taxon>Araneae</taxon>
        <taxon>Araneomorphae</taxon>
        <taxon>Entelegynae</taxon>
        <taxon>Araneoidea</taxon>
        <taxon>Nephilidae</taxon>
        <taxon>Nephila</taxon>
    </lineage>
</organism>
<sequence length="70" mass="7351">MLMASPDSSWGIASPALGSSCREASFLDLLSAFREVSLPPGVVPYVLNLLIPPLLSPAPSVVSSCFVELF</sequence>
<accession>A0A8X6I9P6</accession>
<keyword evidence="2" id="KW-1185">Reference proteome</keyword>
<evidence type="ECO:0000313" key="2">
    <source>
        <dbReference type="Proteomes" id="UP000887013"/>
    </source>
</evidence>
<proteinExistence type="predicted"/>
<comment type="caution">
    <text evidence="1">The sequence shown here is derived from an EMBL/GenBank/DDBJ whole genome shotgun (WGS) entry which is preliminary data.</text>
</comment>
<dbReference type="AlphaFoldDB" id="A0A8X6I9P6"/>
<evidence type="ECO:0000313" key="1">
    <source>
        <dbReference type="EMBL" id="GFS37031.1"/>
    </source>
</evidence>